<feature type="transmembrane region" description="Helical" evidence="12">
    <location>
        <begin position="681"/>
        <end position="706"/>
    </location>
</feature>
<keyword evidence="10" id="KW-0278">Fertilization</keyword>
<dbReference type="InterPro" id="IPR018928">
    <property type="entry name" value="HAP2/GCS1_dom"/>
</dbReference>
<keyword evidence="9" id="KW-1015">Disulfide bond</keyword>
<dbReference type="OMA" id="EVYEIRP"/>
<feature type="compositionally biased region" description="Basic residues" evidence="11">
    <location>
        <begin position="831"/>
        <end position="853"/>
    </location>
</feature>
<accession>A0A1J1H464</accession>
<evidence type="ECO:0000256" key="5">
    <source>
        <dbReference type="ARBA" id="ARBA00022729"/>
    </source>
</evidence>
<gene>
    <name evidence="14" type="primary">HAP2</name>
    <name evidence="14" type="ORF">PRELSG_0812100</name>
</gene>
<feature type="compositionally biased region" description="Low complexity" evidence="11">
    <location>
        <begin position="751"/>
        <end position="762"/>
    </location>
</feature>
<feature type="domain" description="Generative cell specific-1/HAP2" evidence="13">
    <location>
        <begin position="75"/>
        <end position="664"/>
    </location>
</feature>
<evidence type="ECO:0000259" key="13">
    <source>
        <dbReference type="Pfam" id="PF10699"/>
    </source>
</evidence>
<dbReference type="VEuPathDB" id="PlasmoDB:PRELSG_0812100"/>
<feature type="region of interest" description="Disordered" evidence="11">
    <location>
        <begin position="744"/>
        <end position="792"/>
    </location>
</feature>
<feature type="region of interest" description="Disordered" evidence="11">
    <location>
        <begin position="818"/>
        <end position="861"/>
    </location>
</feature>
<dbReference type="PANTHER" id="PTHR31764">
    <property type="entry name" value="PROTEIN HAPLESS 2"/>
    <property type="match status" value="1"/>
</dbReference>
<dbReference type="RefSeq" id="XP_028532700.1">
    <property type="nucleotide sequence ID" value="XM_028676185.1"/>
</dbReference>
<keyword evidence="4 12" id="KW-0812">Transmembrane</keyword>
<evidence type="ECO:0000256" key="2">
    <source>
        <dbReference type="ARBA" id="ARBA00010929"/>
    </source>
</evidence>
<keyword evidence="8 12" id="KW-0472">Membrane</keyword>
<dbReference type="Proteomes" id="UP000220158">
    <property type="component" value="Chromosome 8"/>
</dbReference>
<keyword evidence="7" id="KW-0446">Lipid-binding</keyword>
<feature type="compositionally biased region" description="Basic residues" evidence="11">
    <location>
        <begin position="772"/>
        <end position="788"/>
    </location>
</feature>
<keyword evidence="5" id="KW-0732">Signal</keyword>
<evidence type="ECO:0000313" key="15">
    <source>
        <dbReference type="Proteomes" id="UP000220158"/>
    </source>
</evidence>
<proteinExistence type="inferred from homology"/>
<dbReference type="Pfam" id="PF10699">
    <property type="entry name" value="HAP2-GCS1"/>
    <property type="match status" value="1"/>
</dbReference>
<evidence type="ECO:0000256" key="12">
    <source>
        <dbReference type="SAM" id="Phobius"/>
    </source>
</evidence>
<reference evidence="14 15" key="1">
    <citation type="submission" date="2015-04" db="EMBL/GenBank/DDBJ databases">
        <authorList>
            <consortium name="Pathogen Informatics"/>
        </authorList>
    </citation>
    <scope>NUCLEOTIDE SEQUENCE [LARGE SCALE GENOMIC DNA]</scope>
    <source>
        <strain evidence="14 15">SGS1</strain>
    </source>
</reference>
<dbReference type="PANTHER" id="PTHR31764:SF0">
    <property type="entry name" value="GENERATIVE CELL SPECIFIC-1_HAP2 DOMAIN-CONTAINING PROTEIN"/>
    <property type="match status" value="1"/>
</dbReference>
<evidence type="ECO:0000256" key="3">
    <source>
        <dbReference type="ARBA" id="ARBA00022475"/>
    </source>
</evidence>
<evidence type="ECO:0000256" key="8">
    <source>
        <dbReference type="ARBA" id="ARBA00023136"/>
    </source>
</evidence>
<dbReference type="EMBL" id="LN835303">
    <property type="protein sequence ID" value="CRG99695.1"/>
    <property type="molecule type" value="Genomic_DNA"/>
</dbReference>
<comment type="subcellular location">
    <subcellularLocation>
        <location evidence="1">Cell membrane</location>
        <topology evidence="1">Single-pass type I membrane protein</topology>
    </subcellularLocation>
</comment>
<dbReference type="InterPro" id="IPR040326">
    <property type="entry name" value="HAP2/GCS1"/>
</dbReference>
<dbReference type="GeneID" id="39735797"/>
<evidence type="ECO:0000256" key="4">
    <source>
        <dbReference type="ARBA" id="ARBA00022692"/>
    </source>
</evidence>
<dbReference type="OrthoDB" id="365272at2759"/>
<evidence type="ECO:0000256" key="10">
    <source>
        <dbReference type="ARBA" id="ARBA00023279"/>
    </source>
</evidence>
<keyword evidence="3" id="KW-1003">Cell membrane</keyword>
<dbReference type="AlphaFoldDB" id="A0A1J1H464"/>
<keyword evidence="6 12" id="KW-1133">Transmembrane helix</keyword>
<evidence type="ECO:0000256" key="6">
    <source>
        <dbReference type="ARBA" id="ARBA00022989"/>
    </source>
</evidence>
<evidence type="ECO:0000256" key="9">
    <source>
        <dbReference type="ARBA" id="ARBA00023157"/>
    </source>
</evidence>
<evidence type="ECO:0000256" key="11">
    <source>
        <dbReference type="SAM" id="MobiDB-lite"/>
    </source>
</evidence>
<protein>
    <submittedName>
        <fullName evidence="14">Male gamete fusion factor HAP2, putative</fullName>
    </submittedName>
</protein>
<feature type="transmembrane region" description="Helical" evidence="12">
    <location>
        <begin position="12"/>
        <end position="31"/>
    </location>
</feature>
<sequence length="861" mass="100751">MKEKTKKLKIKYKLRLLIFFLFYFIFKNYILDNNIRKKGSFIKLVYSFSKKKVCTSSSDDSTCRTVAFGKLDVSNNSVLRLKILRPDGKGYFLTIRRDYVVISYYLKYIKDIPLKYREVVDLFTNHKYEKYSSKEIEEFTYKCNVRRIEDIKRGDKVGNFPPYFLEYMRGESCKCPSFHLFKNDNFIKRVKLKCNYFNMLFTDSAVVYSRHCPIMDLFYFSVYDIDYPPIFNTYVDITLQEYSYDDVSTVLNNKNDLVTKEKKYELNDSMTEIRDDYFDIWLFLRSEFHGKRSLVNLSNDYILIPSSPKNDSDVISSDVTRYCGLKKDSPLLKGCDYNGICDVIHPCLRKAMMLPKYLFDLSGKTCNKLGVSLNKWRDGEGNFCGSNAGYCLSASLLRYYDEHTTSISKNSVSKYKIKNTYASEAQTKIYNSYNLPDYLKEKINNKKVPEAKDLDNKVFYNEDTAAHTQFIEYKYNGNHSVEINFETNALEVYEIRPISTATITHITTPKNCSSNYSDSKDCVLIVHVWNNNKKMGANFSCHVVCTEKGSEKLASHISPIDKVNAFIEADKNYAFYFIIKFLINKKIETICKAIIKDANGKECSKEEFKLESKETVHVIESNIEETKTETTFTKYESDSTDAFASAKDTCQCSFDLLCYFFNFKKCSSYYSNLLKEFIGKFATLSILIILTPSLIPLFPFFIKFFFKCLFLPIKICFSCTTTKKKKRQKYRNIHKYDNKYEKYRKKRKDFSSSNDTRSSSTESIKKNELKRGRTMKHKRYKNKKKKERKIRDFSHYSGTSLESTITYSTPSIASISLSESNISSNSYTHNSSRKKKNTRKYKSRDKYKKKNKYKGTSDYSS</sequence>
<evidence type="ECO:0000313" key="14">
    <source>
        <dbReference type="EMBL" id="CRG99695.1"/>
    </source>
</evidence>
<keyword evidence="15" id="KW-1185">Reference proteome</keyword>
<dbReference type="KEGG" id="prel:PRELSG_0812100"/>
<organism evidence="14 15">
    <name type="scientific">Plasmodium relictum</name>
    <dbReference type="NCBI Taxonomy" id="85471"/>
    <lineage>
        <taxon>Eukaryota</taxon>
        <taxon>Sar</taxon>
        <taxon>Alveolata</taxon>
        <taxon>Apicomplexa</taxon>
        <taxon>Aconoidasida</taxon>
        <taxon>Haemosporida</taxon>
        <taxon>Plasmodiidae</taxon>
        <taxon>Plasmodium</taxon>
        <taxon>Plasmodium (Haemamoeba)</taxon>
    </lineage>
</organism>
<dbReference type="GO" id="GO:0005886">
    <property type="term" value="C:plasma membrane"/>
    <property type="evidence" value="ECO:0007669"/>
    <property type="project" value="UniProtKB-SubCell"/>
</dbReference>
<dbReference type="GO" id="GO:0008289">
    <property type="term" value="F:lipid binding"/>
    <property type="evidence" value="ECO:0007669"/>
    <property type="project" value="UniProtKB-KW"/>
</dbReference>
<evidence type="ECO:0000256" key="7">
    <source>
        <dbReference type="ARBA" id="ARBA00023121"/>
    </source>
</evidence>
<dbReference type="GO" id="GO:0007338">
    <property type="term" value="P:single fertilization"/>
    <property type="evidence" value="ECO:0007669"/>
    <property type="project" value="UniProtKB-KW"/>
</dbReference>
<comment type="similarity">
    <text evidence="2">Belongs to the HAP2/GCS1 family.</text>
</comment>
<evidence type="ECO:0000256" key="1">
    <source>
        <dbReference type="ARBA" id="ARBA00004251"/>
    </source>
</evidence>
<name>A0A1J1H464_PLARL</name>